<dbReference type="Pfam" id="PF09563">
    <property type="entry name" value="RE_LlaJI"/>
    <property type="match status" value="1"/>
</dbReference>
<keyword evidence="1" id="KW-0540">Nuclease</keyword>
<dbReference type="Proteomes" id="UP000219285">
    <property type="component" value="Chromosome"/>
</dbReference>
<dbReference type="GO" id="GO:0004519">
    <property type="term" value="F:endonuclease activity"/>
    <property type="evidence" value="ECO:0007669"/>
    <property type="project" value="UniProtKB-KW"/>
</dbReference>
<dbReference type="InterPro" id="IPR018579">
    <property type="entry name" value="Restrct_endonuc_II_LlaJI"/>
</dbReference>
<dbReference type="EMBL" id="CP052766">
    <property type="protein sequence ID" value="QJR81060.1"/>
    <property type="molecule type" value="Genomic_DNA"/>
</dbReference>
<dbReference type="AlphaFoldDB" id="A0A6M4MEL2"/>
<dbReference type="RefSeq" id="WP_075607645.1">
    <property type="nucleotide sequence ID" value="NZ_CP052766.1"/>
</dbReference>
<organism evidence="1 2">
    <name type="scientific">Alteromonas pelagimontana</name>
    <dbReference type="NCBI Taxonomy" id="1858656"/>
    <lineage>
        <taxon>Bacteria</taxon>
        <taxon>Pseudomonadati</taxon>
        <taxon>Pseudomonadota</taxon>
        <taxon>Gammaproteobacteria</taxon>
        <taxon>Alteromonadales</taxon>
        <taxon>Alteromonadaceae</taxon>
        <taxon>Alteromonas/Salinimonas group</taxon>
        <taxon>Alteromonas</taxon>
    </lineage>
</organism>
<dbReference type="KEGG" id="apel:CA267_009855"/>
<reference evidence="1 2" key="2">
    <citation type="submission" date="2020-04" db="EMBL/GenBank/DDBJ databases">
        <title>Complete genome sequence of Alteromonas pelagimontana 5.12T.</title>
        <authorList>
            <person name="Sinha R.K."/>
            <person name="Krishnan K.P."/>
            <person name="Kurian J.P."/>
        </authorList>
    </citation>
    <scope>NUCLEOTIDE SEQUENCE [LARGE SCALE GENOMIC DNA]</scope>
    <source>
        <strain evidence="1 2">5.12</strain>
    </source>
</reference>
<protein>
    <submittedName>
        <fullName evidence="1">LlaJI family restriction endonuclease</fullName>
    </submittedName>
</protein>
<keyword evidence="1" id="KW-0255">Endonuclease</keyword>
<evidence type="ECO:0000313" key="1">
    <source>
        <dbReference type="EMBL" id="QJR81060.1"/>
    </source>
</evidence>
<evidence type="ECO:0000313" key="2">
    <source>
        <dbReference type="Proteomes" id="UP000219285"/>
    </source>
</evidence>
<accession>A0A6M4MEL2</accession>
<reference evidence="2" key="1">
    <citation type="submission" date="2014-12" db="EMBL/GenBank/DDBJ databases">
        <title>Complete genome sequence of a multi-drug resistant Klebsiella pneumoniae.</title>
        <authorList>
            <person name="Hua X."/>
            <person name="Chen Q."/>
            <person name="Li X."/>
            <person name="Feng Y."/>
            <person name="Ruan Z."/>
            <person name="Yu Y."/>
        </authorList>
    </citation>
    <scope>NUCLEOTIDE SEQUENCE [LARGE SCALE GENOMIC DNA]</scope>
    <source>
        <strain evidence="2">5.12</strain>
    </source>
</reference>
<dbReference type="OrthoDB" id="9811025at2"/>
<name>A0A6M4MEL2_9ALTE</name>
<sequence>MHWDINYYLDRSILSDLPDSLSQVLRNQNFVTKSGEKASFCGLVLTESVQAVFLPRSTHLSAGVSKATTSMFKAFRRYDKELAPLIRNNEQVAELFGSKRISLLYSLLEDYRTYGIYNQRNLHKRINSGKPDWPRTISKFQPYISNGRPVYCDYVGVKKRVSVDSEISKIHAFLVSLIDTKFGSIFFGEKSYNEDGLSKPSFISREFFRAIINKELRNVYSDRDVRLMKLLLKALDVGVLDDSVDFVIGTRSFHTVWEHMLKKVVEGAIELNDKLPFPIYEDSSGKLYPAKRNSQKTDIVIENSRKNLYAIVDAKYYDATSQSSSPRWHDLVKQFFYEKAISVVYPESTVKNYFIFPGEEQVFAKAFMANRKDYSPVSDYAEIGCIYVNPTDVTQAYSKGIKLIELSEKLNS</sequence>
<gene>
    <name evidence="1" type="ORF">CA267_009855</name>
</gene>
<keyword evidence="2" id="KW-1185">Reference proteome</keyword>
<keyword evidence="1" id="KW-0378">Hydrolase</keyword>
<proteinExistence type="predicted"/>